<comment type="subunit">
    <text evidence="5">Part of the RNA polymerase complex.</text>
</comment>
<dbReference type="Gene3D" id="3.30.1360.10">
    <property type="entry name" value="RNA polymerase, RBP11-like subunit"/>
    <property type="match status" value="1"/>
</dbReference>
<reference evidence="7 8" key="1">
    <citation type="journal article" date="2012" name="J. Bacteriol.">
        <title>Complete genome sequence of a thermophilic methanogen, Methanocella conradii HZ254, isolated from Chinese rice field soil.</title>
        <authorList>
            <person name="Lu Z."/>
            <person name="Lu Y."/>
        </authorList>
    </citation>
    <scope>NUCLEOTIDE SEQUENCE [LARGE SCALE GENOMIC DNA]</scope>
    <source>
        <strain evidence="8">DSM 24694 / JCM 17849 / CGMCC 1.5162 / HZ254</strain>
    </source>
</reference>
<dbReference type="KEGG" id="mez:Mtc_1740"/>
<dbReference type="EMBL" id="CP003243">
    <property type="protein sequence ID" value="AFD00484.1"/>
    <property type="molecule type" value="Genomic_DNA"/>
</dbReference>
<keyword evidence="2 5" id="KW-0963">Cytoplasm</keyword>
<dbReference type="PANTHER" id="PTHR13946">
    <property type="entry name" value="DNA-DIRECTED RNA POLYMERASE I,II,III"/>
    <property type="match status" value="1"/>
</dbReference>
<dbReference type="RefSeq" id="WP_014406315.1">
    <property type="nucleotide sequence ID" value="NC_017034.1"/>
</dbReference>
<dbReference type="GeneID" id="11971881"/>
<dbReference type="GO" id="GO:0000428">
    <property type="term" value="C:DNA-directed RNA polymerase complex"/>
    <property type="evidence" value="ECO:0007669"/>
    <property type="project" value="UniProtKB-KW"/>
</dbReference>
<evidence type="ECO:0000256" key="3">
    <source>
        <dbReference type="ARBA" id="ARBA00023163"/>
    </source>
</evidence>
<organism evidence="7 8">
    <name type="scientific">Methanocella conradii (strain DSM 24694 / JCM 17849 / CGMCC 1.5162 / HZ254)</name>
    <dbReference type="NCBI Taxonomy" id="1041930"/>
    <lineage>
        <taxon>Archaea</taxon>
        <taxon>Methanobacteriati</taxon>
        <taxon>Methanobacteriota</taxon>
        <taxon>Stenosarchaea group</taxon>
        <taxon>Methanomicrobia</taxon>
        <taxon>Methanocellales</taxon>
        <taxon>Methanocellaceae</taxon>
        <taxon>Methanocella</taxon>
    </lineage>
</organism>
<evidence type="ECO:0000256" key="2">
    <source>
        <dbReference type="ARBA" id="ARBA00022490"/>
    </source>
</evidence>
<dbReference type="eggNOG" id="arCOG04111">
    <property type="taxonomic scope" value="Archaea"/>
</dbReference>
<dbReference type="Proteomes" id="UP000005233">
    <property type="component" value="Chromosome"/>
</dbReference>
<dbReference type="GO" id="GO:0046983">
    <property type="term" value="F:protein dimerization activity"/>
    <property type="evidence" value="ECO:0007669"/>
    <property type="project" value="InterPro"/>
</dbReference>
<keyword evidence="3 5" id="KW-0804">Transcription</keyword>
<proteinExistence type="inferred from homology"/>
<dbReference type="EC" id="2.7.7.6" evidence="5"/>
<dbReference type="GO" id="GO:0003899">
    <property type="term" value="F:DNA-directed RNA polymerase activity"/>
    <property type="evidence" value="ECO:0007669"/>
    <property type="project" value="UniProtKB-UniRule"/>
</dbReference>
<keyword evidence="8" id="KW-1185">Reference proteome</keyword>
<evidence type="ECO:0000256" key="5">
    <source>
        <dbReference type="HAMAP-Rule" id="MF_00261"/>
    </source>
</evidence>
<dbReference type="CDD" id="cd06927">
    <property type="entry name" value="RNAP_L"/>
    <property type="match status" value="1"/>
</dbReference>
<dbReference type="STRING" id="1041930.Mtc_1740"/>
<comment type="similarity">
    <text evidence="4 5">Belongs to the archaeal Rpo11/eukaryotic RPB11/RPC19 RNA polymerase subunit family.</text>
</comment>
<dbReference type="HAMAP" id="MF_00261">
    <property type="entry name" value="RNApol_arch_Rpo11"/>
    <property type="match status" value="1"/>
</dbReference>
<dbReference type="SUPFAM" id="SSF55257">
    <property type="entry name" value="RBP11-like subunits of RNA polymerase"/>
    <property type="match status" value="1"/>
</dbReference>
<evidence type="ECO:0000313" key="8">
    <source>
        <dbReference type="Proteomes" id="UP000005233"/>
    </source>
</evidence>
<dbReference type="PANTHER" id="PTHR13946:SF28">
    <property type="entry name" value="DNA-DIRECTED RNA POLYMERASES I AND III SUBUNIT RPAC2"/>
    <property type="match status" value="1"/>
</dbReference>
<dbReference type="AlphaFoldDB" id="H8I9N3"/>
<dbReference type="Pfam" id="PF13656">
    <property type="entry name" value="RNA_pol_L_2"/>
    <property type="match status" value="1"/>
</dbReference>
<comment type="function">
    <text evidence="5">DNA-dependent RNA polymerase (RNAP) catalyzes the transcription of DNA into RNA using the four ribonucleoside triphosphates as substrates.</text>
</comment>
<feature type="domain" description="DNA-directed RNA polymerase RBP11-like dimerisation" evidence="6">
    <location>
        <begin position="12"/>
        <end position="85"/>
    </location>
</feature>
<keyword evidence="1 5" id="KW-0240">DNA-directed RNA polymerase</keyword>
<protein>
    <recommendedName>
        <fullName evidence="5">DNA-directed RNA polymerase subunit Rpo11</fullName>
        <ecNumber evidence="5">2.7.7.6</ecNumber>
    </recommendedName>
    <alternativeName>
        <fullName evidence="5">DNA-directed RNA polymerase subunit L</fullName>
    </alternativeName>
</protein>
<evidence type="ECO:0000313" key="7">
    <source>
        <dbReference type="EMBL" id="AFD00484.1"/>
    </source>
</evidence>
<evidence type="ECO:0000256" key="1">
    <source>
        <dbReference type="ARBA" id="ARBA00022478"/>
    </source>
</evidence>
<gene>
    <name evidence="5 7" type="primary">rpoL</name>
    <name evidence="5" type="synonym">rpo11</name>
    <name evidence="7" type="ordered locus">Mtc_1740</name>
</gene>
<dbReference type="GO" id="GO:0006351">
    <property type="term" value="P:DNA-templated transcription"/>
    <property type="evidence" value="ECO:0007669"/>
    <property type="project" value="UniProtKB-UniRule"/>
</dbReference>
<dbReference type="NCBIfam" id="NF002237">
    <property type="entry name" value="PRK01146.2-1"/>
    <property type="match status" value="1"/>
</dbReference>
<keyword evidence="5 7" id="KW-0548">Nucleotidyltransferase</keyword>
<dbReference type="InterPro" id="IPR022905">
    <property type="entry name" value="Rpo11-like"/>
</dbReference>
<accession>H8I9N3</accession>
<evidence type="ECO:0000259" key="6">
    <source>
        <dbReference type="Pfam" id="PF13656"/>
    </source>
</evidence>
<comment type="subcellular location">
    <subcellularLocation>
        <location evidence="5">Cytoplasm</location>
    </subcellularLocation>
</comment>
<dbReference type="InterPro" id="IPR009025">
    <property type="entry name" value="RBP11-like_dimer"/>
</dbReference>
<keyword evidence="5 7" id="KW-0808">Transferase</keyword>
<sequence length="94" mass="10329">MDVKVLKKTDTEIELEIKGEDHTLLNALKASLLNDKDVKVATYDIEFPGISNPVLFVRTTGSEDPIEAIKKAAKGLAGECEAFMELFSQKAKAF</sequence>
<dbReference type="InterPro" id="IPR036603">
    <property type="entry name" value="RBP11-like"/>
</dbReference>
<name>H8I9N3_METCZ</name>
<dbReference type="OrthoDB" id="24205at2157"/>
<comment type="catalytic activity">
    <reaction evidence="5">
        <text>RNA(n) + a ribonucleoside 5'-triphosphate = RNA(n+1) + diphosphate</text>
        <dbReference type="Rhea" id="RHEA:21248"/>
        <dbReference type="Rhea" id="RHEA-COMP:14527"/>
        <dbReference type="Rhea" id="RHEA-COMP:17342"/>
        <dbReference type="ChEBI" id="CHEBI:33019"/>
        <dbReference type="ChEBI" id="CHEBI:61557"/>
        <dbReference type="ChEBI" id="CHEBI:140395"/>
        <dbReference type="EC" id="2.7.7.6"/>
    </reaction>
</comment>
<dbReference type="GO" id="GO:0005737">
    <property type="term" value="C:cytoplasm"/>
    <property type="evidence" value="ECO:0007669"/>
    <property type="project" value="UniProtKB-SubCell"/>
</dbReference>
<evidence type="ECO:0000256" key="4">
    <source>
        <dbReference type="ARBA" id="ARBA00025751"/>
    </source>
</evidence>
<dbReference type="HOGENOM" id="CLU_090381_5_0_2"/>